<sequence>MVEFVFSQEVIQRKYPCNGMSVAEWKAQGEPNLYLGIVYICIGIIFIILYIPAIIVLSTKNLLENSCYKIMLFLSYIDILTLITVAVITGFFTISGEVYCSNQMFILYTGVISMFGWNVACFLCLVLAFNRCLDLCSSSVWNFLFEGKRTLTWIFAAISYGTYTSLFNNAIFFTKSSAWLFNPFYLITVKNFTIGIDYYNYLEAVNNVVEVVGLSTMYGIFIIMLFCQFKKTSNVYKLSSPQKSLLIQTTLTCSVSMVTATLYVIMNFFIVTEWLIILGQLTWQLSHCCGAISLTLCNKTIRTHIFNDLFPNSFKNYFGNKTAVKHKSLIKITIQKNTTKHP</sequence>
<dbReference type="WBParaSite" id="RSKR_0000142166.1">
    <property type="protein sequence ID" value="RSKR_0000142166.1"/>
    <property type="gene ID" value="RSKR_0000142166"/>
</dbReference>
<proteinExistence type="predicted"/>
<evidence type="ECO:0000313" key="2">
    <source>
        <dbReference type="WBParaSite" id="RSKR_0000142166.1"/>
    </source>
</evidence>
<reference evidence="2" key="1">
    <citation type="submission" date="2016-11" db="UniProtKB">
        <authorList>
            <consortium name="WormBaseParasite"/>
        </authorList>
    </citation>
    <scope>IDENTIFICATION</scope>
    <source>
        <strain evidence="2">KR3021</strain>
    </source>
</reference>
<name>A0AC35TKG1_9BILA</name>
<dbReference type="Proteomes" id="UP000095286">
    <property type="component" value="Unplaced"/>
</dbReference>
<evidence type="ECO:0000313" key="1">
    <source>
        <dbReference type="Proteomes" id="UP000095286"/>
    </source>
</evidence>
<protein>
    <submittedName>
        <fullName evidence="2">G_PROTEIN_RECEP_F1_2 domain-containing protein</fullName>
    </submittedName>
</protein>
<organism evidence="1 2">
    <name type="scientific">Rhabditophanes sp. KR3021</name>
    <dbReference type="NCBI Taxonomy" id="114890"/>
    <lineage>
        <taxon>Eukaryota</taxon>
        <taxon>Metazoa</taxon>
        <taxon>Ecdysozoa</taxon>
        <taxon>Nematoda</taxon>
        <taxon>Chromadorea</taxon>
        <taxon>Rhabditida</taxon>
        <taxon>Tylenchina</taxon>
        <taxon>Panagrolaimomorpha</taxon>
        <taxon>Strongyloidoidea</taxon>
        <taxon>Alloionematidae</taxon>
        <taxon>Rhabditophanes</taxon>
    </lineage>
</organism>
<accession>A0AC35TKG1</accession>